<keyword evidence="5" id="KW-1133">Transmembrane helix</keyword>
<dbReference type="AlphaFoldDB" id="A0A8H7ZV58"/>
<evidence type="ECO:0000256" key="3">
    <source>
        <dbReference type="ARBA" id="ARBA00022679"/>
    </source>
</evidence>
<evidence type="ECO:0000259" key="8">
    <source>
        <dbReference type="Pfam" id="PF04577"/>
    </source>
</evidence>
<dbReference type="Proteomes" id="UP000673691">
    <property type="component" value="Unassembled WGS sequence"/>
</dbReference>
<evidence type="ECO:0000313" key="9">
    <source>
        <dbReference type="EMBL" id="KAG5459960.1"/>
    </source>
</evidence>
<dbReference type="GO" id="GO:0005783">
    <property type="term" value="C:endoplasmic reticulum"/>
    <property type="evidence" value="ECO:0007669"/>
    <property type="project" value="TreeGrafter"/>
</dbReference>
<keyword evidence="4" id="KW-0812">Transmembrane</keyword>
<dbReference type="OrthoDB" id="529273at2759"/>
<protein>
    <recommendedName>
        <fullName evidence="8">Glycosyltransferase 61 catalytic domain-containing protein</fullName>
    </recommendedName>
</protein>
<dbReference type="PANTHER" id="PTHR20961">
    <property type="entry name" value="GLYCOSYLTRANSFERASE"/>
    <property type="match status" value="1"/>
</dbReference>
<keyword evidence="6" id="KW-0472">Membrane</keyword>
<dbReference type="GO" id="GO:0035269">
    <property type="term" value="P:protein O-linked glycosylation via mannose"/>
    <property type="evidence" value="ECO:0007669"/>
    <property type="project" value="TreeGrafter"/>
</dbReference>
<accession>A0A8H7ZV58</accession>
<sequence length="353" mass="39068">MDNIKNVKSGEAVTNLLEFTSISGVYAMDLVVVDVPPPGAPVTEDQQKYMEYKGVHVLRGASFLFARFLPFNIMHHIHDDLMNLFMTMVEYTDPFYEVVSTVAERNGKDGSGTGPAALFNLQSRLVIVDAHGAGGYAVMTQYLSDLPVTHITEIVSSSQALAKQIARSKDEPLPPASDGNLVRFESAVVGITRHCNWYQYGFRIPQGPIEGKEVDGFNVRLFTNHILARIPPLRRLPASVPLRLEGGGSEAAPTAPPPKPEEGELVLDPIQRYIVIFSRTLNRNILNEPELANALRDQFPFLKVVIIRLEETPIPTIIRVLERPRVAVGMHGSILILAMFMPKCVCTSLFHAD</sequence>
<evidence type="ECO:0000256" key="2">
    <source>
        <dbReference type="ARBA" id="ARBA00022676"/>
    </source>
</evidence>
<gene>
    <name evidence="9" type="ORF">BJ554DRAFT_8058</name>
</gene>
<evidence type="ECO:0000256" key="4">
    <source>
        <dbReference type="ARBA" id="ARBA00022692"/>
    </source>
</evidence>
<dbReference type="InterPro" id="IPR049625">
    <property type="entry name" value="Glyco_transf_61_cat"/>
</dbReference>
<dbReference type="PANTHER" id="PTHR20961:SF38">
    <property type="entry name" value="PROTEIN O-LINKED-MANNOSE BETA-1,4-N-ACETYLGLUCOSAMINYLTRANSFERASE 2"/>
    <property type="match status" value="1"/>
</dbReference>
<evidence type="ECO:0000313" key="10">
    <source>
        <dbReference type="Proteomes" id="UP000673691"/>
    </source>
</evidence>
<name>A0A8H7ZV58_9FUNG</name>
<dbReference type="GO" id="GO:0016020">
    <property type="term" value="C:membrane"/>
    <property type="evidence" value="ECO:0007669"/>
    <property type="project" value="UniProtKB-SubCell"/>
</dbReference>
<dbReference type="InterPro" id="IPR007657">
    <property type="entry name" value="Glycosyltransferase_61"/>
</dbReference>
<keyword evidence="2" id="KW-0328">Glycosyltransferase</keyword>
<comment type="caution">
    <text evidence="9">The sequence shown here is derived from an EMBL/GenBank/DDBJ whole genome shotgun (WGS) entry which is preliminary data.</text>
</comment>
<evidence type="ECO:0000256" key="7">
    <source>
        <dbReference type="ARBA" id="ARBA00023180"/>
    </source>
</evidence>
<proteinExistence type="predicted"/>
<keyword evidence="7" id="KW-0325">Glycoprotein</keyword>
<evidence type="ECO:0000256" key="6">
    <source>
        <dbReference type="ARBA" id="ARBA00023136"/>
    </source>
</evidence>
<feature type="domain" description="Glycosyltransferase 61 catalytic" evidence="8">
    <location>
        <begin position="232"/>
        <end position="344"/>
    </location>
</feature>
<evidence type="ECO:0000256" key="5">
    <source>
        <dbReference type="ARBA" id="ARBA00022989"/>
    </source>
</evidence>
<organism evidence="9 10">
    <name type="scientific">Olpidium bornovanus</name>
    <dbReference type="NCBI Taxonomy" id="278681"/>
    <lineage>
        <taxon>Eukaryota</taxon>
        <taxon>Fungi</taxon>
        <taxon>Fungi incertae sedis</taxon>
        <taxon>Olpidiomycota</taxon>
        <taxon>Olpidiomycotina</taxon>
        <taxon>Olpidiomycetes</taxon>
        <taxon>Olpidiales</taxon>
        <taxon>Olpidiaceae</taxon>
        <taxon>Olpidium</taxon>
    </lineage>
</organism>
<evidence type="ECO:0000256" key="1">
    <source>
        <dbReference type="ARBA" id="ARBA00004167"/>
    </source>
</evidence>
<comment type="subcellular location">
    <subcellularLocation>
        <location evidence="1">Membrane</location>
        <topology evidence="1">Single-pass membrane protein</topology>
    </subcellularLocation>
</comment>
<keyword evidence="3" id="KW-0808">Transferase</keyword>
<dbReference type="GO" id="GO:0097363">
    <property type="term" value="F:protein O-acetylglucosaminyltransferase activity"/>
    <property type="evidence" value="ECO:0007669"/>
    <property type="project" value="TreeGrafter"/>
</dbReference>
<keyword evidence="10" id="KW-1185">Reference proteome</keyword>
<dbReference type="EMBL" id="JAEFCI010006009">
    <property type="protein sequence ID" value="KAG5459960.1"/>
    <property type="molecule type" value="Genomic_DNA"/>
</dbReference>
<reference evidence="9 10" key="1">
    <citation type="journal article" name="Sci. Rep.">
        <title>Genome-scale phylogenetic analyses confirm Olpidium as the closest living zoosporic fungus to the non-flagellated, terrestrial fungi.</title>
        <authorList>
            <person name="Chang Y."/>
            <person name="Rochon D."/>
            <person name="Sekimoto S."/>
            <person name="Wang Y."/>
            <person name="Chovatia M."/>
            <person name="Sandor L."/>
            <person name="Salamov A."/>
            <person name="Grigoriev I.V."/>
            <person name="Stajich J.E."/>
            <person name="Spatafora J.W."/>
        </authorList>
    </citation>
    <scope>NUCLEOTIDE SEQUENCE [LARGE SCALE GENOMIC DNA]</scope>
    <source>
        <strain evidence="9">S191</strain>
    </source>
</reference>
<dbReference type="Pfam" id="PF04577">
    <property type="entry name" value="Glyco_transf_61"/>
    <property type="match status" value="1"/>
</dbReference>